<proteinExistence type="predicted"/>
<feature type="compositionally biased region" description="Basic and acidic residues" evidence="1">
    <location>
        <begin position="580"/>
        <end position="603"/>
    </location>
</feature>
<sequence length="609" mass="68165">MSLLSAPLSLSNTLDGTVNKYDHQIFLVDRTRPQDEATQNRSAQATDDEEEQDDVPQGDTKLTKRRTAGSLKERATGSLKTELTRRKFAKYQEGRESELSTRSIKPESSKSGTFATVPEQQPLTAESAQADTEQQGFRIDKHLYRRGRNQIHQGRKQISQIVKGRRAARKEPDADIVVDILYENQRGTFLFGVPFFSSNSLLQLDPTAWQTCDPTDHRSPSDTVTDQPKSQPSPSTNSKSPQQKRAHQPLLRPSPVDITNAQVPDPCWEWGWPSWYVDMAHDVDEEGWEYSFSFGTPPYRSYGWHGSQKPWWHAFVRRRRWIRMRRRKHVHRADGSIVGGEAGVKGEKEGHRAPMPNSEYFTVQSPGNKGEAGSVAQTSATGKWFPQHQEGEVEDEEIADIAALMKKLKKAAIDREKIRAVKRFLKDGGEDIYYLAEYMPQIMTLLVFQTSRRHLLALLMHTISSASHHRSTQHSTPNSPTSPQSPTSPTSPASPASPASRSTSPQQNLGPESPAEKHYIDSLLAAARAADREIRNLEFWSDIKDVVRGGDSLESPAHWGDGWQGIDQSGPEAGMQPFGSKEEGNAKMGGRKPDPKGEGEGVRFRGLWG</sequence>
<dbReference type="EMBL" id="ML991817">
    <property type="protein sequence ID" value="KAF2232237.1"/>
    <property type="molecule type" value="Genomic_DNA"/>
</dbReference>
<dbReference type="OrthoDB" id="72441at2759"/>
<evidence type="ECO:0000313" key="3">
    <source>
        <dbReference type="EMBL" id="KAF2232237.1"/>
    </source>
</evidence>
<feature type="region of interest" description="Disordered" evidence="1">
    <location>
        <begin position="566"/>
        <end position="609"/>
    </location>
</feature>
<feature type="domain" description="Peroxin/Ferlin" evidence="2">
    <location>
        <begin position="287"/>
        <end position="328"/>
    </location>
</feature>
<feature type="compositionally biased region" description="Low complexity" evidence="1">
    <location>
        <begin position="473"/>
        <end position="507"/>
    </location>
</feature>
<accession>A0A6A6H2Y1</accession>
<dbReference type="InterPro" id="IPR006614">
    <property type="entry name" value="Peroxin/Ferlin"/>
</dbReference>
<dbReference type="AlphaFoldDB" id="A0A6A6H2Y1"/>
<keyword evidence="4" id="KW-1185">Reference proteome</keyword>
<feature type="region of interest" description="Disordered" evidence="1">
    <location>
        <begin position="467"/>
        <end position="515"/>
    </location>
</feature>
<name>A0A6A6H2Y1_VIRVR</name>
<dbReference type="SMART" id="SM00694">
    <property type="entry name" value="DysFC"/>
    <property type="match status" value="1"/>
</dbReference>
<evidence type="ECO:0000313" key="4">
    <source>
        <dbReference type="Proteomes" id="UP000800092"/>
    </source>
</evidence>
<feature type="compositionally biased region" description="Polar residues" evidence="1">
    <location>
        <begin position="109"/>
        <end position="118"/>
    </location>
</feature>
<reference evidence="3" key="1">
    <citation type="journal article" date="2020" name="Stud. Mycol.">
        <title>101 Dothideomycetes genomes: a test case for predicting lifestyles and emergence of pathogens.</title>
        <authorList>
            <person name="Haridas S."/>
            <person name="Albert R."/>
            <person name="Binder M."/>
            <person name="Bloem J."/>
            <person name="Labutti K."/>
            <person name="Salamov A."/>
            <person name="Andreopoulos B."/>
            <person name="Baker S."/>
            <person name="Barry K."/>
            <person name="Bills G."/>
            <person name="Bluhm B."/>
            <person name="Cannon C."/>
            <person name="Castanera R."/>
            <person name="Culley D."/>
            <person name="Daum C."/>
            <person name="Ezra D."/>
            <person name="Gonzalez J."/>
            <person name="Henrissat B."/>
            <person name="Kuo A."/>
            <person name="Liang C."/>
            <person name="Lipzen A."/>
            <person name="Lutzoni F."/>
            <person name="Magnuson J."/>
            <person name="Mondo S."/>
            <person name="Nolan M."/>
            <person name="Ohm R."/>
            <person name="Pangilinan J."/>
            <person name="Park H.-J."/>
            <person name="Ramirez L."/>
            <person name="Alfaro M."/>
            <person name="Sun H."/>
            <person name="Tritt A."/>
            <person name="Yoshinaga Y."/>
            <person name="Zwiers L.-H."/>
            <person name="Turgeon B."/>
            <person name="Goodwin S."/>
            <person name="Spatafora J."/>
            <person name="Crous P."/>
            <person name="Grigoriev I."/>
        </authorList>
    </citation>
    <scope>NUCLEOTIDE SEQUENCE</scope>
    <source>
        <strain evidence="3">Tuck. ex Michener</strain>
    </source>
</reference>
<feature type="region of interest" description="Disordered" evidence="1">
    <location>
        <begin position="212"/>
        <end position="258"/>
    </location>
</feature>
<dbReference type="Proteomes" id="UP000800092">
    <property type="component" value="Unassembled WGS sequence"/>
</dbReference>
<organism evidence="3 4">
    <name type="scientific">Viridothelium virens</name>
    <name type="common">Speckled blister lichen</name>
    <name type="synonym">Trypethelium virens</name>
    <dbReference type="NCBI Taxonomy" id="1048519"/>
    <lineage>
        <taxon>Eukaryota</taxon>
        <taxon>Fungi</taxon>
        <taxon>Dikarya</taxon>
        <taxon>Ascomycota</taxon>
        <taxon>Pezizomycotina</taxon>
        <taxon>Dothideomycetes</taxon>
        <taxon>Dothideomycetes incertae sedis</taxon>
        <taxon>Trypetheliales</taxon>
        <taxon>Trypetheliaceae</taxon>
        <taxon>Viridothelium</taxon>
    </lineage>
</organism>
<feature type="compositionally biased region" description="Acidic residues" evidence="1">
    <location>
        <begin position="46"/>
        <end position="56"/>
    </location>
</feature>
<evidence type="ECO:0000259" key="2">
    <source>
        <dbReference type="SMART" id="SM00694"/>
    </source>
</evidence>
<feature type="compositionally biased region" description="Polar residues" evidence="1">
    <location>
        <begin position="36"/>
        <end position="45"/>
    </location>
</feature>
<feature type="region of interest" description="Disordered" evidence="1">
    <location>
        <begin position="29"/>
        <end position="118"/>
    </location>
</feature>
<protein>
    <recommendedName>
        <fullName evidence="2">Peroxin/Ferlin domain-containing protein</fullName>
    </recommendedName>
</protein>
<dbReference type="GO" id="GO:0016020">
    <property type="term" value="C:membrane"/>
    <property type="evidence" value="ECO:0007669"/>
    <property type="project" value="InterPro"/>
</dbReference>
<feature type="compositionally biased region" description="Basic and acidic residues" evidence="1">
    <location>
        <begin position="82"/>
        <end position="108"/>
    </location>
</feature>
<feature type="compositionally biased region" description="Polar residues" evidence="1">
    <location>
        <begin position="221"/>
        <end position="241"/>
    </location>
</feature>
<evidence type="ECO:0000256" key="1">
    <source>
        <dbReference type="SAM" id="MobiDB-lite"/>
    </source>
</evidence>
<gene>
    <name evidence="3" type="ORF">EV356DRAFT_253491</name>
</gene>
<feature type="region of interest" description="Disordered" evidence="1">
    <location>
        <begin position="338"/>
        <end position="357"/>
    </location>
</feature>